<organism evidence="6">
    <name type="scientific">Siphoviridae sp. ctTwu10</name>
    <dbReference type="NCBI Taxonomy" id="2825525"/>
    <lineage>
        <taxon>Viruses</taxon>
        <taxon>Duplodnaviria</taxon>
        <taxon>Heunggongvirae</taxon>
        <taxon>Uroviricota</taxon>
        <taxon>Caudoviricetes</taxon>
    </lineage>
</organism>
<keyword evidence="2" id="KW-0813">Transport</keyword>
<reference evidence="6" key="1">
    <citation type="journal article" date="2021" name="Proc. Natl. Acad. Sci. U.S.A.">
        <title>A Catalog of Tens of Thousands of Viruses from Human Metagenomes Reveals Hidden Associations with Chronic Diseases.</title>
        <authorList>
            <person name="Tisza M.J."/>
            <person name="Buck C.B."/>
        </authorList>
    </citation>
    <scope>NUCLEOTIDE SEQUENCE</scope>
    <source>
        <strain evidence="6">CtTwu10</strain>
    </source>
</reference>
<proteinExistence type="inferred from homology"/>
<evidence type="ECO:0000256" key="3">
    <source>
        <dbReference type="ARBA" id="ARBA00022741"/>
    </source>
</evidence>
<comment type="similarity">
    <text evidence="1">Belongs to the ABC transporter superfamily.</text>
</comment>
<evidence type="ECO:0000256" key="4">
    <source>
        <dbReference type="ARBA" id="ARBA00022840"/>
    </source>
</evidence>
<dbReference type="PROSITE" id="PS50893">
    <property type="entry name" value="ABC_TRANSPORTER_2"/>
    <property type="match status" value="1"/>
</dbReference>
<dbReference type="SUPFAM" id="SSF52540">
    <property type="entry name" value="P-loop containing nucleoside triphosphate hydrolases"/>
    <property type="match status" value="1"/>
</dbReference>
<dbReference type="PANTHER" id="PTHR42711">
    <property type="entry name" value="ABC TRANSPORTER ATP-BINDING PROTEIN"/>
    <property type="match status" value="1"/>
</dbReference>
<keyword evidence="4" id="KW-0067">ATP-binding</keyword>
<dbReference type="PANTHER" id="PTHR42711:SF5">
    <property type="entry name" value="ABC TRANSPORTER ATP-BINDING PROTEIN NATA"/>
    <property type="match status" value="1"/>
</dbReference>
<accession>A0A8S5P649</accession>
<dbReference type="Gene3D" id="3.40.50.300">
    <property type="entry name" value="P-loop containing nucleotide triphosphate hydrolases"/>
    <property type="match status" value="1"/>
</dbReference>
<dbReference type="EMBL" id="BK015348">
    <property type="protein sequence ID" value="DAE02623.1"/>
    <property type="molecule type" value="Genomic_DNA"/>
</dbReference>
<dbReference type="GO" id="GO:0016887">
    <property type="term" value="F:ATP hydrolysis activity"/>
    <property type="evidence" value="ECO:0007669"/>
    <property type="project" value="InterPro"/>
</dbReference>
<dbReference type="InterPro" id="IPR003439">
    <property type="entry name" value="ABC_transporter-like_ATP-bd"/>
</dbReference>
<protein>
    <submittedName>
        <fullName evidence="6">Putative ATPase</fullName>
    </submittedName>
</protein>
<feature type="domain" description="ABC transporter" evidence="5">
    <location>
        <begin position="5"/>
        <end position="204"/>
    </location>
</feature>
<sequence>MNNQICIENLKRSYSRKIVLKNINLTFKEGTISTIIAPNGEGKTTLLSVIADFVYPDQGQVRYEGICEKRNTVLLLSGDRNLYVKNTVQENLKFFAVLSGMTKQQTLEGLESCRKLFPIYDKIQHKVIEELSFGQKRLVSIMSAVVMDAKCIMIDEASEGLDIANIEVLKSILQTIKKERIIIMASQDYSFITDLSVYRSLFCVML</sequence>
<dbReference type="InterPro" id="IPR050763">
    <property type="entry name" value="ABC_transporter_ATP-binding"/>
</dbReference>
<dbReference type="InterPro" id="IPR027417">
    <property type="entry name" value="P-loop_NTPase"/>
</dbReference>
<dbReference type="GO" id="GO:0005524">
    <property type="term" value="F:ATP binding"/>
    <property type="evidence" value="ECO:0007669"/>
    <property type="project" value="UniProtKB-KW"/>
</dbReference>
<evidence type="ECO:0000313" key="6">
    <source>
        <dbReference type="EMBL" id="DAE02623.1"/>
    </source>
</evidence>
<name>A0A8S5P649_9CAUD</name>
<keyword evidence="3" id="KW-0547">Nucleotide-binding</keyword>
<evidence type="ECO:0000256" key="1">
    <source>
        <dbReference type="ARBA" id="ARBA00005417"/>
    </source>
</evidence>
<evidence type="ECO:0000259" key="5">
    <source>
        <dbReference type="PROSITE" id="PS50893"/>
    </source>
</evidence>
<evidence type="ECO:0000256" key="2">
    <source>
        <dbReference type="ARBA" id="ARBA00022448"/>
    </source>
</evidence>
<dbReference type="Pfam" id="PF00005">
    <property type="entry name" value="ABC_tran"/>
    <property type="match status" value="1"/>
</dbReference>